<dbReference type="GO" id="GO:0042393">
    <property type="term" value="F:histone binding"/>
    <property type="evidence" value="ECO:0007669"/>
    <property type="project" value="TreeGrafter"/>
</dbReference>
<evidence type="ECO:0000313" key="5">
    <source>
        <dbReference type="EMBL" id="KII62579.1"/>
    </source>
</evidence>
<sequence>MNKHCETGCNVLFIGIRIKLENGLNGFIPKDNLLTDKKENIREKLQIGTVINARIVSVNEKKFNVELSYKSDDTLGFKHGEKGRDTYYDTFSEKEDMYNLQEKKNRLSNRVMYHKKLIVHPLFKNVTFDEAENLLKQKEELDCVIRPSSKGVDKLSLSIKIIDDIIVHVDIKEEEKANDYSLGKKLYIQNELYEDLDEIYASYVTPYLNYFAEVTKHKNYLFVSESDEEVIQNELKKQMTETPGGTPYLISISRSYPGKIFLAYFHKSKVQFQYVSISNHGFSIKNIAHPTIESVLTWVKSSRQEARPTPSDRGKGYTPRYDSSVPPSSKFPHMHSSRSGTSMHHRTYSSSSSVHNWPR</sequence>
<organism evidence="5 6">
    <name type="scientific">Thelohanellus kitauei</name>
    <name type="common">Myxosporean</name>
    <dbReference type="NCBI Taxonomy" id="669202"/>
    <lineage>
        <taxon>Eukaryota</taxon>
        <taxon>Metazoa</taxon>
        <taxon>Cnidaria</taxon>
        <taxon>Myxozoa</taxon>
        <taxon>Myxosporea</taxon>
        <taxon>Bivalvulida</taxon>
        <taxon>Platysporina</taxon>
        <taxon>Myxobolidae</taxon>
        <taxon>Thelohanellus</taxon>
    </lineage>
</organism>
<dbReference type="CDD" id="cd09918">
    <property type="entry name" value="SH2_Nterm_SPT6_like"/>
    <property type="match status" value="1"/>
</dbReference>
<dbReference type="GO" id="GO:0003676">
    <property type="term" value="F:nucleic acid binding"/>
    <property type="evidence" value="ECO:0007669"/>
    <property type="project" value="InterPro"/>
</dbReference>
<dbReference type="SUPFAM" id="SSF55550">
    <property type="entry name" value="SH2 domain"/>
    <property type="match status" value="1"/>
</dbReference>
<keyword evidence="1" id="KW-0727">SH2 domain</keyword>
<reference evidence="5 6" key="1">
    <citation type="journal article" date="2014" name="Genome Biol. Evol.">
        <title>The genome of the myxosporean Thelohanellus kitauei shows adaptations to nutrient acquisition within its fish host.</title>
        <authorList>
            <person name="Yang Y."/>
            <person name="Xiong J."/>
            <person name="Zhou Z."/>
            <person name="Huo F."/>
            <person name="Miao W."/>
            <person name="Ran C."/>
            <person name="Liu Y."/>
            <person name="Zhang J."/>
            <person name="Feng J."/>
            <person name="Wang M."/>
            <person name="Wang M."/>
            <person name="Wang L."/>
            <person name="Yao B."/>
        </authorList>
    </citation>
    <scope>NUCLEOTIDE SEQUENCE [LARGE SCALE GENOMIC DNA]</scope>
    <source>
        <strain evidence="5">Wuqing</strain>
    </source>
</reference>
<dbReference type="InterPro" id="IPR003029">
    <property type="entry name" value="S1_domain"/>
</dbReference>
<dbReference type="AlphaFoldDB" id="A0A0C2ME23"/>
<dbReference type="PROSITE" id="PS50001">
    <property type="entry name" value="SH2"/>
    <property type="match status" value="1"/>
</dbReference>
<dbReference type="PROSITE" id="PS50126">
    <property type="entry name" value="S1"/>
    <property type="match status" value="1"/>
</dbReference>
<dbReference type="Pfam" id="PF14633">
    <property type="entry name" value="SH2_2"/>
    <property type="match status" value="1"/>
</dbReference>
<evidence type="ECO:0000313" key="6">
    <source>
        <dbReference type="Proteomes" id="UP000031668"/>
    </source>
</evidence>
<dbReference type="OMA" id="SHTLRAN"/>
<dbReference type="InterPro" id="IPR036860">
    <property type="entry name" value="SH2_dom_sf"/>
</dbReference>
<dbReference type="InterPro" id="IPR017072">
    <property type="entry name" value="TF_Spt6"/>
</dbReference>
<dbReference type="InterPro" id="IPR035420">
    <property type="entry name" value="Spt6_SH2"/>
</dbReference>
<dbReference type="GO" id="GO:0034728">
    <property type="term" value="P:nucleosome organization"/>
    <property type="evidence" value="ECO:0007669"/>
    <property type="project" value="TreeGrafter"/>
</dbReference>
<dbReference type="OrthoDB" id="6020303at2759"/>
<feature type="domain" description="SH2" evidence="3">
    <location>
        <begin position="112"/>
        <end position="203"/>
    </location>
</feature>
<feature type="compositionally biased region" description="Basic and acidic residues" evidence="2">
    <location>
        <begin position="302"/>
        <end position="315"/>
    </location>
</feature>
<comment type="caution">
    <text evidence="5">The sequence shown here is derived from an EMBL/GenBank/DDBJ whole genome shotgun (WGS) entry which is preliminary data.</text>
</comment>
<protein>
    <submittedName>
        <fullName evidence="5">Transcription elongation factor SPT6</fullName>
    </submittedName>
</protein>
<proteinExistence type="predicted"/>
<feature type="region of interest" description="Disordered" evidence="2">
    <location>
        <begin position="302"/>
        <end position="359"/>
    </location>
</feature>
<dbReference type="SUPFAM" id="SSF50249">
    <property type="entry name" value="Nucleic acid-binding proteins"/>
    <property type="match status" value="1"/>
</dbReference>
<dbReference type="PANTHER" id="PTHR10145:SF6">
    <property type="entry name" value="TRANSCRIPTION ELONGATION FACTOR SPT6"/>
    <property type="match status" value="1"/>
</dbReference>
<evidence type="ECO:0000256" key="2">
    <source>
        <dbReference type="SAM" id="MobiDB-lite"/>
    </source>
</evidence>
<dbReference type="GO" id="GO:0008023">
    <property type="term" value="C:transcription elongation factor complex"/>
    <property type="evidence" value="ECO:0007669"/>
    <property type="project" value="TreeGrafter"/>
</dbReference>
<name>A0A0C2ME23_THEKT</name>
<dbReference type="SMART" id="SM00316">
    <property type="entry name" value="S1"/>
    <property type="match status" value="1"/>
</dbReference>
<evidence type="ECO:0000256" key="1">
    <source>
        <dbReference type="PROSITE-ProRule" id="PRU00191"/>
    </source>
</evidence>
<feature type="domain" description="S1 motif" evidence="4">
    <location>
        <begin position="1"/>
        <end position="70"/>
    </location>
</feature>
<dbReference type="Pfam" id="PF00575">
    <property type="entry name" value="S1"/>
    <property type="match status" value="1"/>
</dbReference>
<dbReference type="PANTHER" id="PTHR10145">
    <property type="entry name" value="TRANSCRIPTION ELONGATION FACTOR SPT6"/>
    <property type="match status" value="1"/>
</dbReference>
<evidence type="ECO:0000259" key="3">
    <source>
        <dbReference type="PROSITE" id="PS50001"/>
    </source>
</evidence>
<keyword evidence="5" id="KW-0648">Protein biosynthesis</keyword>
<dbReference type="GO" id="GO:0140673">
    <property type="term" value="P:transcription elongation-coupled chromatin remodeling"/>
    <property type="evidence" value="ECO:0007669"/>
    <property type="project" value="InterPro"/>
</dbReference>
<dbReference type="Proteomes" id="UP000031668">
    <property type="component" value="Unassembled WGS sequence"/>
</dbReference>
<accession>A0A0C2ME23</accession>
<gene>
    <name evidence="5" type="ORF">RF11_05211</name>
</gene>
<keyword evidence="5" id="KW-0251">Elongation factor</keyword>
<keyword evidence="6" id="KW-1185">Reference proteome</keyword>
<dbReference type="InterPro" id="IPR035019">
    <property type="entry name" value="Spt6_SH2_N"/>
</dbReference>
<dbReference type="EMBL" id="JWZT01004937">
    <property type="protein sequence ID" value="KII62579.1"/>
    <property type="molecule type" value="Genomic_DNA"/>
</dbReference>
<dbReference type="InterPro" id="IPR000980">
    <property type="entry name" value="SH2"/>
</dbReference>
<dbReference type="GO" id="GO:0003746">
    <property type="term" value="F:translation elongation factor activity"/>
    <property type="evidence" value="ECO:0007669"/>
    <property type="project" value="UniProtKB-KW"/>
</dbReference>
<dbReference type="GO" id="GO:0031491">
    <property type="term" value="F:nucleosome binding"/>
    <property type="evidence" value="ECO:0007669"/>
    <property type="project" value="TreeGrafter"/>
</dbReference>
<dbReference type="InterPro" id="IPR012340">
    <property type="entry name" value="NA-bd_OB-fold"/>
</dbReference>
<dbReference type="SMART" id="SM00252">
    <property type="entry name" value="SH2"/>
    <property type="match status" value="1"/>
</dbReference>
<evidence type="ECO:0000259" key="4">
    <source>
        <dbReference type="PROSITE" id="PS50126"/>
    </source>
</evidence>
<dbReference type="Gene3D" id="3.30.505.10">
    <property type="entry name" value="SH2 domain"/>
    <property type="match status" value="2"/>
</dbReference>
<dbReference type="Gene3D" id="2.40.50.140">
    <property type="entry name" value="Nucleic acid-binding proteins"/>
    <property type="match status" value="1"/>
</dbReference>